<dbReference type="PROSITE" id="PS51257">
    <property type="entry name" value="PROKAR_LIPOPROTEIN"/>
    <property type="match status" value="1"/>
</dbReference>
<accession>A0ABX6IET7</accession>
<evidence type="ECO:0000259" key="4">
    <source>
        <dbReference type="Pfam" id="PF00496"/>
    </source>
</evidence>
<comment type="similarity">
    <text evidence="1">Belongs to the bacterial solute-binding protein 5 family.</text>
</comment>
<name>A0ABX6IET7_9ACTN</name>
<proteinExistence type="inferred from homology"/>
<dbReference type="Pfam" id="PF00496">
    <property type="entry name" value="SBP_bac_5"/>
    <property type="match status" value="1"/>
</dbReference>
<dbReference type="PANTHER" id="PTHR30290:SF9">
    <property type="entry name" value="OLIGOPEPTIDE-BINDING PROTEIN APPA"/>
    <property type="match status" value="1"/>
</dbReference>
<keyword evidence="3" id="KW-0732">Signal</keyword>
<dbReference type="Gene3D" id="3.40.190.10">
    <property type="entry name" value="Periplasmic binding protein-like II"/>
    <property type="match status" value="1"/>
</dbReference>
<dbReference type="InterPro" id="IPR000914">
    <property type="entry name" value="SBP_5_dom"/>
</dbReference>
<dbReference type="InterPro" id="IPR030678">
    <property type="entry name" value="Peptide/Ni-bd"/>
</dbReference>
<evidence type="ECO:0000313" key="5">
    <source>
        <dbReference type="EMBL" id="QHN33775.1"/>
    </source>
</evidence>
<evidence type="ECO:0000256" key="3">
    <source>
        <dbReference type="ARBA" id="ARBA00022729"/>
    </source>
</evidence>
<dbReference type="PIRSF" id="PIRSF002741">
    <property type="entry name" value="MppA"/>
    <property type="match status" value="1"/>
</dbReference>
<organism evidence="5 6">
    <name type="scientific">Gordonia pseudamarae</name>
    <dbReference type="NCBI Taxonomy" id="2831662"/>
    <lineage>
        <taxon>Bacteria</taxon>
        <taxon>Bacillati</taxon>
        <taxon>Actinomycetota</taxon>
        <taxon>Actinomycetes</taxon>
        <taxon>Mycobacteriales</taxon>
        <taxon>Gordoniaceae</taxon>
        <taxon>Gordonia</taxon>
    </lineage>
</organism>
<dbReference type="EMBL" id="CP045809">
    <property type="protein sequence ID" value="QHN33775.1"/>
    <property type="molecule type" value="Genomic_DNA"/>
</dbReference>
<sequence>MRKTSTLVHGVVAAAATALVITGCSSSGSDGANNQIVLADGQELGDFNPLTYYGSLGVSPIYQGLLAPSADDDSRVPDLVPALAASAPERVAPRIWRVPLRTGVTFSDGTAFDAADVVATYDAVRDPKVASEIATDFEPIVAIAADGAAVKVTMATDADPSPYLLLGIVPSEKVQPDPVANWTLNTKPVGTGPYVLDSLEPDQAVLVARDDYWGEKPQLTRVVYTYTPDDNTRAQRVAAGEVDGANLPPKLAASIGERDGVTVVTAKSADWRGVTLPAGNAFTADPAARLAMNIGIDRDALIRDVLGGAGSPASNPISSVYTGVYDPAAQFTYDMAAAQRILDEAGWRPGSGGVREKDGNKASFELLYKAEDTVRRDLSVAFATAMKPLGISITPRGATWDEINPKVDTVAILLGGGDTPYSIDSQVYDTLHTRTAQSSPYANAGNFTAPGLDRLLDESRASAAGPENDARYKRIQTVYKQQPLAVLLTFLHHTYAVRDTGWKGASPIMEPHSHGVAWGPWWDLTKWERE</sequence>
<dbReference type="RefSeq" id="WP_213246146.1">
    <property type="nucleotide sequence ID" value="NZ_CP045806.1"/>
</dbReference>
<evidence type="ECO:0000313" key="6">
    <source>
        <dbReference type="Proteomes" id="UP001059836"/>
    </source>
</evidence>
<evidence type="ECO:0000256" key="1">
    <source>
        <dbReference type="ARBA" id="ARBA00005695"/>
    </source>
</evidence>
<protein>
    <submittedName>
        <fullName evidence="5">ABC transporter substrate-binding protein</fullName>
    </submittedName>
</protein>
<reference evidence="5" key="1">
    <citation type="journal article" date="2021" name="Nat. Microbiol.">
        <title>Cocultivation of an ultrasmall environmental parasitic bacterium with lytic ability against bacteria associated with wastewater foams.</title>
        <authorList>
            <person name="Batinovic S."/>
            <person name="Rose J.J.A."/>
            <person name="Ratcliffe J."/>
            <person name="Seviour R.J."/>
            <person name="Petrovski S."/>
        </authorList>
    </citation>
    <scope>NUCLEOTIDE SEQUENCE</scope>
    <source>
        <strain evidence="5">CON9</strain>
    </source>
</reference>
<evidence type="ECO:0000256" key="2">
    <source>
        <dbReference type="ARBA" id="ARBA00022448"/>
    </source>
</evidence>
<dbReference type="InterPro" id="IPR039424">
    <property type="entry name" value="SBP_5"/>
</dbReference>
<dbReference type="Gene3D" id="3.10.105.10">
    <property type="entry name" value="Dipeptide-binding Protein, Domain 3"/>
    <property type="match status" value="1"/>
</dbReference>
<feature type="domain" description="Solute-binding protein family 5" evidence="4">
    <location>
        <begin position="79"/>
        <end position="428"/>
    </location>
</feature>
<gene>
    <name evidence="5" type="ORF">GII31_01485</name>
</gene>
<dbReference type="Proteomes" id="UP001059836">
    <property type="component" value="Chromosome"/>
</dbReference>
<keyword evidence="2" id="KW-0813">Transport</keyword>
<dbReference type="Gene3D" id="3.90.76.10">
    <property type="entry name" value="Dipeptide-binding Protein, Domain 1"/>
    <property type="match status" value="1"/>
</dbReference>
<dbReference type="SUPFAM" id="SSF53850">
    <property type="entry name" value="Periplasmic binding protein-like II"/>
    <property type="match status" value="1"/>
</dbReference>
<keyword evidence="6" id="KW-1185">Reference proteome</keyword>
<dbReference type="PANTHER" id="PTHR30290">
    <property type="entry name" value="PERIPLASMIC BINDING COMPONENT OF ABC TRANSPORTER"/>
    <property type="match status" value="1"/>
</dbReference>